<dbReference type="Gene3D" id="3.20.20.10">
    <property type="entry name" value="Alanine racemase"/>
    <property type="match status" value="1"/>
</dbReference>
<dbReference type="PRINTS" id="PR00992">
    <property type="entry name" value="ALARACEMASE"/>
</dbReference>
<dbReference type="InterPro" id="IPR001608">
    <property type="entry name" value="Ala_racemase_N"/>
</dbReference>
<comment type="cofactor">
    <cofactor evidence="1 4 5">
        <name>pyridoxal 5'-phosphate</name>
        <dbReference type="ChEBI" id="CHEBI:597326"/>
    </cofactor>
</comment>
<feature type="domain" description="Alanine racemase C-terminal" evidence="7">
    <location>
        <begin position="245"/>
        <end position="373"/>
    </location>
</feature>
<dbReference type="PROSITE" id="PS00395">
    <property type="entry name" value="ALANINE_RACEMASE"/>
    <property type="match status" value="1"/>
</dbReference>
<dbReference type="EC" id="5.1.1.1" evidence="4"/>
<dbReference type="AlphaFoldDB" id="A0A1G6IIJ0"/>
<proteinExistence type="inferred from homology"/>
<evidence type="ECO:0000256" key="6">
    <source>
        <dbReference type="PIRSR" id="PIRSR600821-52"/>
    </source>
</evidence>
<evidence type="ECO:0000259" key="7">
    <source>
        <dbReference type="SMART" id="SM01005"/>
    </source>
</evidence>
<dbReference type="RefSeq" id="WP_090849859.1">
    <property type="nucleotide sequence ID" value="NZ_FMZM01000001.1"/>
</dbReference>
<evidence type="ECO:0000313" key="9">
    <source>
        <dbReference type="Proteomes" id="UP000199034"/>
    </source>
</evidence>
<dbReference type="UniPathway" id="UPA00042">
    <property type="reaction ID" value="UER00497"/>
</dbReference>
<comment type="catalytic activity">
    <reaction evidence="4">
        <text>L-alanine = D-alanine</text>
        <dbReference type="Rhea" id="RHEA:20249"/>
        <dbReference type="ChEBI" id="CHEBI:57416"/>
        <dbReference type="ChEBI" id="CHEBI:57972"/>
        <dbReference type="EC" id="5.1.1.1"/>
    </reaction>
</comment>
<dbReference type="GO" id="GO:0030632">
    <property type="term" value="P:D-alanine biosynthetic process"/>
    <property type="evidence" value="ECO:0007669"/>
    <property type="project" value="UniProtKB-UniRule"/>
</dbReference>
<keyword evidence="9" id="KW-1185">Reference proteome</keyword>
<dbReference type="HAMAP" id="MF_01201">
    <property type="entry name" value="Ala_racemase"/>
    <property type="match status" value="1"/>
</dbReference>
<dbReference type="SUPFAM" id="SSF51419">
    <property type="entry name" value="PLP-binding barrel"/>
    <property type="match status" value="1"/>
</dbReference>
<comment type="similarity">
    <text evidence="4">Belongs to the alanine racemase family.</text>
</comment>
<dbReference type="Proteomes" id="UP000199034">
    <property type="component" value="Unassembled WGS sequence"/>
</dbReference>
<dbReference type="GO" id="GO:0005829">
    <property type="term" value="C:cytosol"/>
    <property type="evidence" value="ECO:0007669"/>
    <property type="project" value="TreeGrafter"/>
</dbReference>
<accession>A0A1G6IIJ0</accession>
<evidence type="ECO:0000256" key="2">
    <source>
        <dbReference type="ARBA" id="ARBA00022898"/>
    </source>
</evidence>
<dbReference type="InterPro" id="IPR020622">
    <property type="entry name" value="Ala_racemase_pyridoxalP-BS"/>
</dbReference>
<dbReference type="OrthoDB" id="9813814at2"/>
<keyword evidence="2 4" id="KW-0663">Pyridoxal phosphate</keyword>
<dbReference type="EMBL" id="FMZM01000001">
    <property type="protein sequence ID" value="SDC06412.1"/>
    <property type="molecule type" value="Genomic_DNA"/>
</dbReference>
<reference evidence="8 9" key="1">
    <citation type="submission" date="2016-10" db="EMBL/GenBank/DDBJ databases">
        <authorList>
            <person name="de Groot N.N."/>
        </authorList>
    </citation>
    <scope>NUCLEOTIDE SEQUENCE [LARGE SCALE GENOMIC DNA]</scope>
    <source>
        <strain evidence="8 9">CGMCC 4.6858</strain>
    </source>
</reference>
<dbReference type="Gene3D" id="2.40.37.10">
    <property type="entry name" value="Lyase, Ornithine Decarboxylase, Chain A, domain 1"/>
    <property type="match status" value="1"/>
</dbReference>
<dbReference type="InterPro" id="IPR029066">
    <property type="entry name" value="PLP-binding_barrel"/>
</dbReference>
<dbReference type="InterPro" id="IPR009006">
    <property type="entry name" value="Ala_racemase/Decarboxylase_C"/>
</dbReference>
<comment type="pathway">
    <text evidence="4">Amino-acid biosynthesis; D-alanine biosynthesis; D-alanine from L-alanine: step 1/1.</text>
</comment>
<dbReference type="GO" id="GO:0009252">
    <property type="term" value="P:peptidoglycan biosynthetic process"/>
    <property type="evidence" value="ECO:0007669"/>
    <property type="project" value="TreeGrafter"/>
</dbReference>
<protein>
    <recommendedName>
        <fullName evidence="4">Alanine racemase</fullName>
        <ecNumber evidence="4">5.1.1.1</ecNumber>
    </recommendedName>
</protein>
<dbReference type="SMART" id="SM01005">
    <property type="entry name" value="Ala_racemase_C"/>
    <property type="match status" value="1"/>
</dbReference>
<sequence>MLPAARAEIVVDLAAIRHNVRVLREVAGVPVMTVVKADGYGHGMVPVARAAREAGAEWLGVATLDEALELRASGDTGRILCWLYVPGEEYDAGVAAGLDLTAYTPAELDEIEESVGDTGRTALVQLKIDTGLSRGGASPASWPALVERAREGERAGHWKVTGIWSHFSSSDEPDDPANDAQEASFRWALTVAEAAGLRPEVRHLANSAATLLRPSSRFDLVRCGIASYGLDPAPGETSGVDLWPAMTARASLALVKDVEPGDAVSYGRTWIAETPTTIGLVPVGYGDGVPRRSGNHAEVLVGDRRRPVRGRVCMDQLLVDLEGEEHRPGEDVELFGDGHDGGPTAQDWAEASDTISYEIVTRIGSGRMPRRYVDSETDPGAPA</sequence>
<gene>
    <name evidence="8" type="ORF">SAMN05421872_101197</name>
</gene>
<dbReference type="FunFam" id="3.20.20.10:FF:000002">
    <property type="entry name" value="Alanine racemase"/>
    <property type="match status" value="1"/>
</dbReference>
<organism evidence="8 9">
    <name type="scientific">Nocardioides lianchengensis</name>
    <dbReference type="NCBI Taxonomy" id="1045774"/>
    <lineage>
        <taxon>Bacteria</taxon>
        <taxon>Bacillati</taxon>
        <taxon>Actinomycetota</taxon>
        <taxon>Actinomycetes</taxon>
        <taxon>Propionibacteriales</taxon>
        <taxon>Nocardioidaceae</taxon>
        <taxon>Nocardioides</taxon>
    </lineage>
</organism>
<comment type="function">
    <text evidence="4">Catalyzes the interconversion of L-alanine and D-alanine. May also act on other amino acids.</text>
</comment>
<feature type="modified residue" description="N6-(pyridoxal phosphate)lysine" evidence="4 5">
    <location>
        <position position="36"/>
    </location>
</feature>
<evidence type="ECO:0000256" key="4">
    <source>
        <dbReference type="HAMAP-Rule" id="MF_01201"/>
    </source>
</evidence>
<feature type="binding site" evidence="4 6">
    <location>
        <position position="134"/>
    </location>
    <ligand>
        <name>substrate</name>
    </ligand>
</feature>
<dbReference type="InterPro" id="IPR011079">
    <property type="entry name" value="Ala_racemase_C"/>
</dbReference>
<dbReference type="Pfam" id="PF00842">
    <property type="entry name" value="Ala_racemase_C"/>
    <property type="match status" value="1"/>
</dbReference>
<evidence type="ECO:0000256" key="3">
    <source>
        <dbReference type="ARBA" id="ARBA00023235"/>
    </source>
</evidence>
<feature type="active site" description="Proton acceptor; specific for L-alanine" evidence="4">
    <location>
        <position position="266"/>
    </location>
</feature>
<keyword evidence="3 4" id="KW-0413">Isomerase</keyword>
<dbReference type="NCBIfam" id="TIGR00492">
    <property type="entry name" value="alr"/>
    <property type="match status" value="1"/>
</dbReference>
<evidence type="ECO:0000256" key="5">
    <source>
        <dbReference type="PIRSR" id="PIRSR600821-50"/>
    </source>
</evidence>
<dbReference type="GO" id="GO:0030170">
    <property type="term" value="F:pyridoxal phosphate binding"/>
    <property type="evidence" value="ECO:0007669"/>
    <property type="project" value="UniProtKB-UniRule"/>
</dbReference>
<evidence type="ECO:0000313" key="8">
    <source>
        <dbReference type="EMBL" id="SDC06412.1"/>
    </source>
</evidence>
<dbReference type="GO" id="GO:0008784">
    <property type="term" value="F:alanine racemase activity"/>
    <property type="evidence" value="ECO:0007669"/>
    <property type="project" value="UniProtKB-UniRule"/>
</dbReference>
<dbReference type="SUPFAM" id="SSF50621">
    <property type="entry name" value="Alanine racemase C-terminal domain-like"/>
    <property type="match status" value="1"/>
</dbReference>
<feature type="binding site" evidence="4 6">
    <location>
        <position position="314"/>
    </location>
    <ligand>
        <name>substrate</name>
    </ligand>
</feature>
<feature type="active site" description="Proton acceptor; specific for D-alanine" evidence="4">
    <location>
        <position position="36"/>
    </location>
</feature>
<dbReference type="Pfam" id="PF01168">
    <property type="entry name" value="Ala_racemase_N"/>
    <property type="match status" value="1"/>
</dbReference>
<name>A0A1G6IIJ0_9ACTN</name>
<evidence type="ECO:0000256" key="1">
    <source>
        <dbReference type="ARBA" id="ARBA00001933"/>
    </source>
</evidence>
<dbReference type="PANTHER" id="PTHR30511:SF0">
    <property type="entry name" value="ALANINE RACEMASE, CATABOLIC-RELATED"/>
    <property type="match status" value="1"/>
</dbReference>
<dbReference type="PANTHER" id="PTHR30511">
    <property type="entry name" value="ALANINE RACEMASE"/>
    <property type="match status" value="1"/>
</dbReference>
<dbReference type="InterPro" id="IPR000821">
    <property type="entry name" value="Ala_racemase"/>
</dbReference>
<dbReference type="STRING" id="1045774.SAMN05421872_101197"/>
<dbReference type="CDD" id="cd00430">
    <property type="entry name" value="PLPDE_III_AR"/>
    <property type="match status" value="1"/>
</dbReference>